<organism evidence="7 8">
    <name type="scientific">Denticeps clupeoides</name>
    <name type="common">denticle herring</name>
    <dbReference type="NCBI Taxonomy" id="299321"/>
    <lineage>
        <taxon>Eukaryota</taxon>
        <taxon>Metazoa</taxon>
        <taxon>Chordata</taxon>
        <taxon>Craniata</taxon>
        <taxon>Vertebrata</taxon>
        <taxon>Euteleostomi</taxon>
        <taxon>Actinopterygii</taxon>
        <taxon>Neopterygii</taxon>
        <taxon>Teleostei</taxon>
        <taxon>Clupei</taxon>
        <taxon>Clupeiformes</taxon>
        <taxon>Denticipitoidei</taxon>
        <taxon>Denticipitidae</taxon>
        <taxon>Denticeps</taxon>
    </lineage>
</organism>
<dbReference type="Pfam" id="PF04091">
    <property type="entry name" value="Sec15_C"/>
    <property type="match status" value="1"/>
</dbReference>
<dbReference type="FunFam" id="1.20.58.670:FF:000001">
    <property type="entry name" value="Exocyst complex component"/>
    <property type="match status" value="1"/>
</dbReference>
<keyword evidence="8" id="KW-1185">Reference proteome</keyword>
<dbReference type="Gene3D" id="1.20.58.670">
    <property type="entry name" value="Dsl1p vesicle tethering complex, Tip20p subunit, domain D"/>
    <property type="match status" value="1"/>
</dbReference>
<evidence type="ECO:0000259" key="6">
    <source>
        <dbReference type="Pfam" id="PF20651"/>
    </source>
</evidence>
<keyword evidence="2 4" id="KW-0813">Transport</keyword>
<evidence type="ECO:0000313" key="7">
    <source>
        <dbReference type="Ensembl" id="ENSDCDP00010001419.1"/>
    </source>
</evidence>
<comment type="similarity">
    <text evidence="1 4">Belongs to the SEC15 family.</text>
</comment>
<proteinExistence type="inferred from homology"/>
<dbReference type="Gene3D" id="1.10.357.30">
    <property type="entry name" value="Exocyst complex subunit Sec15 C-terminal domain, N-terminal subdomain"/>
    <property type="match status" value="1"/>
</dbReference>
<dbReference type="AlphaFoldDB" id="A0AAY3ZY53"/>
<dbReference type="Proteomes" id="UP000694580">
    <property type="component" value="Chromosome 1"/>
</dbReference>
<evidence type="ECO:0000256" key="4">
    <source>
        <dbReference type="PIRNR" id="PIRNR025007"/>
    </source>
</evidence>
<dbReference type="GeneTree" id="ENSGT00390000005739"/>
<feature type="domain" description="Exocyst complex component EXOC6/Sec15 N-terminal" evidence="6">
    <location>
        <begin position="44"/>
        <end position="208"/>
    </location>
</feature>
<feature type="domain" description="Exocyst complex subunit EXOC6/Sec15 C-terminal" evidence="5">
    <location>
        <begin position="365"/>
        <end position="714"/>
    </location>
</feature>
<dbReference type="GO" id="GO:0006886">
    <property type="term" value="P:intracellular protein transport"/>
    <property type="evidence" value="ECO:0007669"/>
    <property type="project" value="InterPro"/>
</dbReference>
<dbReference type="GO" id="GO:0000145">
    <property type="term" value="C:exocyst"/>
    <property type="evidence" value="ECO:0007669"/>
    <property type="project" value="UniProtKB-UniRule"/>
</dbReference>
<dbReference type="InterPro" id="IPR042045">
    <property type="entry name" value="EXOC6/Sec15_C_dom1"/>
</dbReference>
<evidence type="ECO:0000259" key="5">
    <source>
        <dbReference type="Pfam" id="PF04091"/>
    </source>
</evidence>
<dbReference type="InterPro" id="IPR046361">
    <property type="entry name" value="EXOC6/Sec15_C"/>
</dbReference>
<dbReference type="FunFam" id="1.10.357.30:FF:000001">
    <property type="entry name" value="Exocyst complex component"/>
    <property type="match status" value="1"/>
</dbReference>
<evidence type="ECO:0000256" key="1">
    <source>
        <dbReference type="ARBA" id="ARBA00007944"/>
    </source>
</evidence>
<dbReference type="InterPro" id="IPR048359">
    <property type="entry name" value="EXOC6_Sec15_N"/>
</dbReference>
<dbReference type="InterPro" id="IPR007225">
    <property type="entry name" value="EXOC6/Sec15"/>
</dbReference>
<protein>
    <recommendedName>
        <fullName evidence="4">Exocyst complex component</fullName>
    </recommendedName>
</protein>
<name>A0AAY3ZY53_9TELE</name>
<dbReference type="Pfam" id="PF20651">
    <property type="entry name" value="EXOC6_Sec15_N"/>
    <property type="match status" value="1"/>
</dbReference>
<gene>
    <name evidence="7" type="primary">EXOC6B</name>
</gene>
<dbReference type="InterPro" id="IPR042044">
    <property type="entry name" value="EXOC6PINT-1/Sec15/Tip20_C_dom2"/>
</dbReference>
<reference evidence="7" key="2">
    <citation type="submission" date="2025-08" db="UniProtKB">
        <authorList>
            <consortium name="Ensembl"/>
        </authorList>
    </citation>
    <scope>IDENTIFICATION</scope>
</reference>
<dbReference type="GO" id="GO:0006893">
    <property type="term" value="P:Golgi to plasma membrane transport"/>
    <property type="evidence" value="ECO:0007669"/>
    <property type="project" value="TreeGrafter"/>
</dbReference>
<dbReference type="PANTHER" id="PTHR12702:SF3">
    <property type="entry name" value="EXOCYST COMPLEX COMPONENT 6B"/>
    <property type="match status" value="1"/>
</dbReference>
<comment type="function">
    <text evidence="4">Component of the exocyst complex involved in the docking of exocytic vesicles with fusion sites on the plasma membrane.</text>
</comment>
<dbReference type="PIRSF" id="PIRSF025007">
    <property type="entry name" value="Sec15"/>
    <property type="match status" value="1"/>
</dbReference>
<dbReference type="PANTHER" id="PTHR12702">
    <property type="entry name" value="SEC15"/>
    <property type="match status" value="1"/>
</dbReference>
<reference evidence="7 8" key="1">
    <citation type="submission" date="2020-06" db="EMBL/GenBank/DDBJ databases">
        <authorList>
            <consortium name="Wellcome Sanger Institute Data Sharing"/>
        </authorList>
    </citation>
    <scope>NUCLEOTIDE SEQUENCE [LARGE SCALE GENOMIC DNA]</scope>
</reference>
<reference evidence="7" key="3">
    <citation type="submission" date="2025-09" db="UniProtKB">
        <authorList>
            <consortium name="Ensembl"/>
        </authorList>
    </citation>
    <scope>IDENTIFICATION</scope>
</reference>
<evidence type="ECO:0000256" key="3">
    <source>
        <dbReference type="ARBA" id="ARBA00022483"/>
    </source>
</evidence>
<dbReference type="GO" id="GO:0005886">
    <property type="term" value="C:plasma membrane"/>
    <property type="evidence" value="ECO:0007669"/>
    <property type="project" value="UniProtKB-ARBA"/>
</dbReference>
<dbReference type="GO" id="GO:0090522">
    <property type="term" value="P:vesicle tethering involved in exocytosis"/>
    <property type="evidence" value="ECO:0007669"/>
    <property type="project" value="UniProtKB-UniRule"/>
</dbReference>
<evidence type="ECO:0000313" key="8">
    <source>
        <dbReference type="Proteomes" id="UP000694580"/>
    </source>
</evidence>
<keyword evidence="3 4" id="KW-0268">Exocytosis</keyword>
<accession>A0AAY3ZY53</accession>
<evidence type="ECO:0000256" key="2">
    <source>
        <dbReference type="ARBA" id="ARBA00022448"/>
    </source>
</evidence>
<sequence>MASVEVAAEHERILREIESTDPNCIGPTLRSVYDGQEHGLFMEKLEGRIRNHDREIEKMCNHHFQGFVDSITELLKVRGEAQKLKVKKGDRFLTLPKLPPLQTLNTMDELRQCRLQQRNIATTVDKLTHCLPGEQLPQGGGEYYPALRTLDQLEHSCLPQAGAYLFCTIMAENIPRLRAHIRDVSMSDLKDFLESIRKHSDKIGEKAMKQVRPRHPDKLDRGRYFCIAAIISLLQHLLDCFQGLGGSSLGARDTFENYYRNQRRKQARLVLQPHSNMHETLEGYRRYFNQIVGFFVVEDHVLHTTRGLVNRAYVEELWELSLSKTIAALRTHSSYCTDPDLLLDLKNLIVLFADTLQGYGFPVNQLFDMLLEMRDQYGEILLKKWNTSFRQILDLDNYSPIPVATEEDYRRVMGQFPFQDPELEKTAFPKKLPFSAFVPKVYCQIKEFIYACLKFSEDLHRSSTEIDDMIRKSTNLLLTRTLSHCLQYAIKKKNVGLAELVQIIINTTHLEQSCHFLEEFISNITNVPPGTINATKLYGTSTFKDARHTAEEEIYTNLNQKIDQFLQLADYDWMVAQGGGTASDYLSDLIAFLCSTFTVFTHLPGKVAQTACMSACKHLSTSLLQLLLESDVRQVSMGALHQFNTDVKECERFARAGPVPGFQGDTLLLAFIDLRQLLDLFTQWDWSTYLADYGRPTCKYLRVNPHTALALLEKMKDTSRKNNMFAQFRKNERDKQKLIDTVVKQLRNLIATHQS</sequence>
<dbReference type="Ensembl" id="ENSDCDT00010001481.1">
    <property type="protein sequence ID" value="ENSDCDP00010001419.1"/>
    <property type="gene ID" value="ENSDCDG00010000649.1"/>
</dbReference>